<proteinExistence type="predicted"/>
<name>A0A250KUY1_9GAMM</name>
<sequence length="111" mass="13390">MPLSDEYILNELTAWFRRRLDELRIRFDDEPLGYEANTAYDIAFYRLLAEARDAWLARHGYTPTPGQLTKAFFNAEFERSREERLARRNWLARAICRLFPFKTSRSRFHVK</sequence>
<dbReference type="EMBL" id="AP017928">
    <property type="protein sequence ID" value="BBA35473.1"/>
    <property type="molecule type" value="Genomic_DNA"/>
</dbReference>
<dbReference type="Proteomes" id="UP000266313">
    <property type="component" value="Chromosome"/>
</dbReference>
<accession>A0A250KUY1</accession>
<organism evidence="1 2">
    <name type="scientific">Methylocaldum marinum</name>
    <dbReference type="NCBI Taxonomy" id="1432792"/>
    <lineage>
        <taxon>Bacteria</taxon>
        <taxon>Pseudomonadati</taxon>
        <taxon>Pseudomonadota</taxon>
        <taxon>Gammaproteobacteria</taxon>
        <taxon>Methylococcales</taxon>
        <taxon>Methylococcaceae</taxon>
        <taxon>Methylocaldum</taxon>
    </lineage>
</organism>
<protein>
    <submittedName>
        <fullName evidence="1">Uncharacterized protein</fullName>
    </submittedName>
</protein>
<dbReference type="AlphaFoldDB" id="A0A250KUY1"/>
<keyword evidence="2" id="KW-1185">Reference proteome</keyword>
<dbReference type="KEGG" id="mmai:sS8_3536"/>
<gene>
    <name evidence="1" type="ORF">sS8_3536</name>
</gene>
<dbReference type="RefSeq" id="WP_119630757.1">
    <property type="nucleotide sequence ID" value="NZ_AP017928.1"/>
</dbReference>
<reference evidence="1 2" key="1">
    <citation type="submission" date="2016-12" db="EMBL/GenBank/DDBJ databases">
        <title>Genome sequencing of Methylocaldum marinum.</title>
        <authorList>
            <person name="Takeuchi M."/>
            <person name="Kamagata Y."/>
            <person name="Hiraoka S."/>
            <person name="Oshima K."/>
            <person name="Hattori M."/>
            <person name="Iwasaki W."/>
        </authorList>
    </citation>
    <scope>NUCLEOTIDE SEQUENCE [LARGE SCALE GENOMIC DNA]</scope>
    <source>
        <strain evidence="1 2">S8</strain>
    </source>
</reference>
<evidence type="ECO:0000313" key="2">
    <source>
        <dbReference type="Proteomes" id="UP000266313"/>
    </source>
</evidence>
<evidence type="ECO:0000313" key="1">
    <source>
        <dbReference type="EMBL" id="BBA35473.1"/>
    </source>
</evidence>
<dbReference type="OrthoDB" id="6105506at2"/>